<sequence length="250" mass="28359">MRVMAWNCQGIGRGLGNPKMCHLAKLIASTRAQVIFLSEIKTAKFSSANISSRFNMNNAVVVPSLKKAGGLWLMWTDDLQISVHASSFHIILAIATEASTASKFGLVCIYGDPHHRQTNAIWEQIANFVYGNSNLPILCIGDMNDIMYDSDKSTTNINRNRMQAFRSIVKNYGFFDLRFSGPAYTWTNKRFSSQPLYQRLDRCLVNREWCVNFQISNVYNLPLMHCFSDHAPILLSTNGKENKPINTFKF</sequence>
<reference evidence="1" key="2">
    <citation type="submission" date="2025-09" db="UniProtKB">
        <authorList>
            <consortium name="EnsemblPlants"/>
        </authorList>
    </citation>
    <scope>IDENTIFICATION</scope>
</reference>
<reference evidence="1" key="1">
    <citation type="submission" date="2021-05" db="EMBL/GenBank/DDBJ databases">
        <authorList>
            <person name="Scholz U."/>
            <person name="Mascher M."/>
            <person name="Fiebig A."/>
        </authorList>
    </citation>
    <scope>NUCLEOTIDE SEQUENCE [LARGE SCALE GENOMIC DNA]</scope>
</reference>
<evidence type="ECO:0000313" key="1">
    <source>
        <dbReference type="EnsemblPlants" id="AVESA.00010b.r2.7AG1213560.1.CDS.1"/>
    </source>
</evidence>
<keyword evidence="2" id="KW-1185">Reference proteome</keyword>
<accession>A0ACD5ZS25</accession>
<organism evidence="1 2">
    <name type="scientific">Avena sativa</name>
    <name type="common">Oat</name>
    <dbReference type="NCBI Taxonomy" id="4498"/>
    <lineage>
        <taxon>Eukaryota</taxon>
        <taxon>Viridiplantae</taxon>
        <taxon>Streptophyta</taxon>
        <taxon>Embryophyta</taxon>
        <taxon>Tracheophyta</taxon>
        <taxon>Spermatophyta</taxon>
        <taxon>Magnoliopsida</taxon>
        <taxon>Liliopsida</taxon>
        <taxon>Poales</taxon>
        <taxon>Poaceae</taxon>
        <taxon>BOP clade</taxon>
        <taxon>Pooideae</taxon>
        <taxon>Poodae</taxon>
        <taxon>Poeae</taxon>
        <taxon>Poeae Chloroplast Group 1 (Aveneae type)</taxon>
        <taxon>Aveninae</taxon>
        <taxon>Avena</taxon>
    </lineage>
</organism>
<dbReference type="Proteomes" id="UP001732700">
    <property type="component" value="Chromosome 7A"/>
</dbReference>
<dbReference type="EnsemblPlants" id="AVESA.00010b.r2.7AG1213560.1">
    <property type="protein sequence ID" value="AVESA.00010b.r2.7AG1213560.1.CDS.1"/>
    <property type="gene ID" value="AVESA.00010b.r2.7AG1213560"/>
</dbReference>
<protein>
    <submittedName>
        <fullName evidence="1">Uncharacterized protein</fullName>
    </submittedName>
</protein>
<proteinExistence type="predicted"/>
<evidence type="ECO:0000313" key="2">
    <source>
        <dbReference type="Proteomes" id="UP001732700"/>
    </source>
</evidence>
<name>A0ACD5ZS25_AVESA</name>